<evidence type="ECO:0000313" key="2">
    <source>
        <dbReference type="EMBL" id="OKA17835.1"/>
    </source>
</evidence>
<sequence length="95" mass="10470">MLLFVLLCAQPAAAQIYRHSDINASVTFSDVPATGGHSQQISVLPANRIAAFRHSPASIPPYMLLPEQELAQPPNPDRYRHRQPQQAAQDNLEAN</sequence>
<dbReference type="Proteomes" id="UP000185990">
    <property type="component" value="Unassembled WGS sequence"/>
</dbReference>
<gene>
    <name evidence="2" type="ORF">BOH73_22060</name>
    <name evidence="3" type="ORF">BOH74_20005</name>
</gene>
<accession>A0A0M3UFJ4</accession>
<evidence type="ECO:0000313" key="4">
    <source>
        <dbReference type="Proteomes" id="UP000185990"/>
    </source>
</evidence>
<evidence type="ECO:0000256" key="1">
    <source>
        <dbReference type="SAM" id="MobiDB-lite"/>
    </source>
</evidence>
<accession>A0A1Q4KC66</accession>
<protein>
    <submittedName>
        <fullName evidence="3">Uncharacterized protein</fullName>
    </submittedName>
</protein>
<evidence type="ECO:0000313" key="3">
    <source>
        <dbReference type="EMBL" id="OKA18825.1"/>
    </source>
</evidence>
<dbReference type="KEGG" id="ppsy:AOC04_18985"/>
<name>A0A0M3UFJ4_9PSED</name>
<dbReference type="Proteomes" id="UP000186677">
    <property type="component" value="Unassembled WGS sequence"/>
</dbReference>
<dbReference type="EMBL" id="MPJC01000026">
    <property type="protein sequence ID" value="OKA17835.1"/>
    <property type="molecule type" value="Genomic_DNA"/>
</dbReference>
<dbReference type="OrthoDB" id="7062774at2"/>
<keyword evidence="5" id="KW-1185">Reference proteome</keyword>
<evidence type="ECO:0000313" key="5">
    <source>
        <dbReference type="Proteomes" id="UP000186677"/>
    </source>
</evidence>
<proteinExistence type="predicted"/>
<reference evidence="2 5" key="2">
    <citation type="submission" date="2016-11" db="EMBL/GenBank/DDBJ databases">
        <title>Draft genome of Pseudomonas versuta A4R1.5.</title>
        <authorList>
            <person name="See-Too W.-S."/>
        </authorList>
    </citation>
    <scope>NUCLEOTIDE SEQUENCE [LARGE SCALE GENOMIC DNA]</scope>
    <source>
        <strain evidence="2 5">A4R1.5</strain>
    </source>
</reference>
<organism evidence="3 4">
    <name type="scientific">Pseudomonas versuta</name>
    <dbReference type="NCBI Taxonomy" id="1788301"/>
    <lineage>
        <taxon>Bacteria</taxon>
        <taxon>Pseudomonadati</taxon>
        <taxon>Pseudomonadota</taxon>
        <taxon>Gammaproteobacteria</taxon>
        <taxon>Pseudomonadales</taxon>
        <taxon>Pseudomonadaceae</taxon>
        <taxon>Pseudomonas</taxon>
    </lineage>
</organism>
<feature type="compositionally biased region" description="Polar residues" evidence="1">
    <location>
        <begin position="84"/>
        <end position="95"/>
    </location>
</feature>
<dbReference type="EMBL" id="MPJD01000036">
    <property type="protein sequence ID" value="OKA18825.1"/>
    <property type="molecule type" value="Genomic_DNA"/>
</dbReference>
<comment type="caution">
    <text evidence="3">The sequence shown here is derived from an EMBL/GenBank/DDBJ whole genome shotgun (WGS) entry which is preliminary data.</text>
</comment>
<dbReference type="AlphaFoldDB" id="A0A0M3UFJ4"/>
<feature type="region of interest" description="Disordered" evidence="1">
    <location>
        <begin position="66"/>
        <end position="95"/>
    </location>
</feature>
<reference evidence="3 4" key="1">
    <citation type="submission" date="2016-11" db="EMBL/GenBank/DDBJ databases">
        <title>Draft genome of Pseudomonas versuta A4R1.12.</title>
        <authorList>
            <person name="See-Too W.-S."/>
        </authorList>
    </citation>
    <scope>NUCLEOTIDE SEQUENCE [LARGE SCALE GENOMIC DNA]</scope>
    <source>
        <strain evidence="3 4">A4R1.12</strain>
    </source>
</reference>